<evidence type="ECO:0000313" key="3">
    <source>
        <dbReference type="Proteomes" id="UP000782610"/>
    </source>
</evidence>
<proteinExistence type="predicted"/>
<feature type="transmembrane region" description="Helical" evidence="1">
    <location>
        <begin position="92"/>
        <end position="111"/>
    </location>
</feature>
<keyword evidence="1" id="KW-1133">Transmembrane helix</keyword>
<evidence type="ECO:0000313" key="2">
    <source>
        <dbReference type="EMBL" id="MBI4920393.1"/>
    </source>
</evidence>
<gene>
    <name evidence="2" type="ORF">HY834_01470</name>
</gene>
<dbReference type="AlphaFoldDB" id="A0A933NX96"/>
<name>A0A933NX96_9HYPH</name>
<dbReference type="InterPro" id="IPR021214">
    <property type="entry name" value="DUF2568"/>
</dbReference>
<protein>
    <submittedName>
        <fullName evidence="2">YrdB family protein</fullName>
    </submittedName>
</protein>
<keyword evidence="1" id="KW-0812">Transmembrane</keyword>
<evidence type="ECO:0000256" key="1">
    <source>
        <dbReference type="SAM" id="Phobius"/>
    </source>
</evidence>
<dbReference type="Pfam" id="PF10823">
    <property type="entry name" value="DUF2568"/>
    <property type="match status" value="1"/>
</dbReference>
<feature type="transmembrane region" description="Helical" evidence="1">
    <location>
        <begin position="69"/>
        <end position="86"/>
    </location>
</feature>
<sequence>MNSLRAANLTLAFVLELAMLAAFSVAGYASTEVTWLKVTLAVGLPALAILLWAVWAAPKAGKRRLKMPGLLIFKIAIFGVATAAWWAAGQGFIASIFGVLVVINLLGMWAFRQY</sequence>
<dbReference type="Proteomes" id="UP000782610">
    <property type="component" value="Unassembled WGS sequence"/>
</dbReference>
<feature type="transmembrane region" description="Helical" evidence="1">
    <location>
        <begin position="7"/>
        <end position="29"/>
    </location>
</feature>
<feature type="transmembrane region" description="Helical" evidence="1">
    <location>
        <begin position="35"/>
        <end position="57"/>
    </location>
</feature>
<reference evidence="2" key="1">
    <citation type="submission" date="2020-07" db="EMBL/GenBank/DDBJ databases">
        <title>Huge and variable diversity of episymbiotic CPR bacteria and DPANN archaea in groundwater ecosystems.</title>
        <authorList>
            <person name="He C.Y."/>
            <person name="Keren R."/>
            <person name="Whittaker M."/>
            <person name="Farag I.F."/>
            <person name="Doudna J."/>
            <person name="Cate J.H.D."/>
            <person name="Banfield J.F."/>
        </authorList>
    </citation>
    <scope>NUCLEOTIDE SEQUENCE</scope>
    <source>
        <strain evidence="2">NC_groundwater_1586_Pr3_B-0.1um_66_15</strain>
    </source>
</reference>
<organism evidence="2 3">
    <name type="scientific">Devosia nanyangense</name>
    <dbReference type="NCBI Taxonomy" id="1228055"/>
    <lineage>
        <taxon>Bacteria</taxon>
        <taxon>Pseudomonadati</taxon>
        <taxon>Pseudomonadota</taxon>
        <taxon>Alphaproteobacteria</taxon>
        <taxon>Hyphomicrobiales</taxon>
        <taxon>Devosiaceae</taxon>
        <taxon>Devosia</taxon>
    </lineage>
</organism>
<accession>A0A933NX96</accession>
<dbReference type="EMBL" id="JACRAF010000004">
    <property type="protein sequence ID" value="MBI4920393.1"/>
    <property type="molecule type" value="Genomic_DNA"/>
</dbReference>
<comment type="caution">
    <text evidence="2">The sequence shown here is derived from an EMBL/GenBank/DDBJ whole genome shotgun (WGS) entry which is preliminary data.</text>
</comment>
<keyword evidence="1" id="KW-0472">Membrane</keyword>